<dbReference type="Proteomes" id="UP000314294">
    <property type="component" value="Unassembled WGS sequence"/>
</dbReference>
<feature type="region of interest" description="Disordered" evidence="1">
    <location>
        <begin position="149"/>
        <end position="179"/>
    </location>
</feature>
<dbReference type="AlphaFoldDB" id="A0A4Z2IBE7"/>
<comment type="caution">
    <text evidence="2">The sequence shown here is derived from an EMBL/GenBank/DDBJ whole genome shotgun (WGS) entry which is preliminary data.</text>
</comment>
<accession>A0A4Z2IBE7</accession>
<sequence>MFTSIAEGGVEGGEEAPYQRCQCEGAVVVEEEGMQLLILEEVAVVVGPYQRCQCEGAVVEVEGGMQFLILEVVVVPYQSCQCEGVVVVVVVVVEEGMQLPIPEEAEAGRSHLTERLAAEGEVGADLWARSRRTAVGGARRPWRKTEVVGEEGRAYRGPDRQAGEAGRGPRGGRRSAGWGLRVEAQQCPDWICRHKNTPSATVSHN</sequence>
<evidence type="ECO:0000313" key="3">
    <source>
        <dbReference type="Proteomes" id="UP000314294"/>
    </source>
</evidence>
<gene>
    <name evidence="2" type="ORF">EYF80_015201</name>
</gene>
<feature type="compositionally biased region" description="Basic and acidic residues" evidence="1">
    <location>
        <begin position="149"/>
        <end position="162"/>
    </location>
</feature>
<protein>
    <submittedName>
        <fullName evidence="2">Uncharacterized protein</fullName>
    </submittedName>
</protein>
<name>A0A4Z2IBE7_9TELE</name>
<dbReference type="EMBL" id="SRLO01000112">
    <property type="protein sequence ID" value="TNN74654.1"/>
    <property type="molecule type" value="Genomic_DNA"/>
</dbReference>
<proteinExistence type="predicted"/>
<keyword evidence="3" id="KW-1185">Reference proteome</keyword>
<evidence type="ECO:0000313" key="2">
    <source>
        <dbReference type="EMBL" id="TNN74654.1"/>
    </source>
</evidence>
<reference evidence="2 3" key="1">
    <citation type="submission" date="2019-03" db="EMBL/GenBank/DDBJ databases">
        <title>First draft genome of Liparis tanakae, snailfish: a comprehensive survey of snailfish specific genes.</title>
        <authorList>
            <person name="Kim W."/>
            <person name="Song I."/>
            <person name="Jeong J.-H."/>
            <person name="Kim D."/>
            <person name="Kim S."/>
            <person name="Ryu S."/>
            <person name="Song J.Y."/>
            <person name="Lee S.K."/>
        </authorList>
    </citation>
    <scope>NUCLEOTIDE SEQUENCE [LARGE SCALE GENOMIC DNA]</scope>
    <source>
        <tissue evidence="2">Muscle</tissue>
    </source>
</reference>
<organism evidence="2 3">
    <name type="scientific">Liparis tanakae</name>
    <name type="common">Tanaka's snailfish</name>
    <dbReference type="NCBI Taxonomy" id="230148"/>
    <lineage>
        <taxon>Eukaryota</taxon>
        <taxon>Metazoa</taxon>
        <taxon>Chordata</taxon>
        <taxon>Craniata</taxon>
        <taxon>Vertebrata</taxon>
        <taxon>Euteleostomi</taxon>
        <taxon>Actinopterygii</taxon>
        <taxon>Neopterygii</taxon>
        <taxon>Teleostei</taxon>
        <taxon>Neoteleostei</taxon>
        <taxon>Acanthomorphata</taxon>
        <taxon>Eupercaria</taxon>
        <taxon>Perciformes</taxon>
        <taxon>Cottioidei</taxon>
        <taxon>Cottales</taxon>
        <taxon>Liparidae</taxon>
        <taxon>Liparis</taxon>
    </lineage>
</organism>
<evidence type="ECO:0000256" key="1">
    <source>
        <dbReference type="SAM" id="MobiDB-lite"/>
    </source>
</evidence>